<dbReference type="Gene3D" id="2.60.40.1180">
    <property type="entry name" value="Golgi alpha-mannosidase II"/>
    <property type="match status" value="1"/>
</dbReference>
<comment type="caution">
    <text evidence="2">The sequence shown here is derived from an EMBL/GenBank/DDBJ whole genome shotgun (WGS) entry which is preliminary data.</text>
</comment>
<protein>
    <recommendedName>
        <fullName evidence="1">Maltogenic amylase-like C-terminal domain-containing protein</fullName>
    </recommendedName>
</protein>
<dbReference type="Pfam" id="PF16657">
    <property type="entry name" value="Malt_amylase_C"/>
    <property type="match status" value="1"/>
</dbReference>
<dbReference type="InterPro" id="IPR013780">
    <property type="entry name" value="Glyco_hydro_b"/>
</dbReference>
<accession>X1F608</accession>
<dbReference type="SUPFAM" id="SSF51011">
    <property type="entry name" value="Glycosyl hydrolase domain"/>
    <property type="match status" value="1"/>
</dbReference>
<feature type="non-terminal residue" evidence="2">
    <location>
        <position position="1"/>
    </location>
</feature>
<dbReference type="AlphaFoldDB" id="X1F608"/>
<evidence type="ECO:0000313" key="2">
    <source>
        <dbReference type="EMBL" id="GAH27975.1"/>
    </source>
</evidence>
<evidence type="ECO:0000259" key="1">
    <source>
        <dbReference type="Pfam" id="PF16657"/>
    </source>
</evidence>
<name>X1F608_9ZZZZ</name>
<dbReference type="InterPro" id="IPR032091">
    <property type="entry name" value="Malt_amylase-like_C"/>
</dbReference>
<sequence>RCITLRKVKPALRQGNFTWLFLKHNVVAYSRQLGSEMLLVILNNSHQSVNLDLSVANHLEDDALLRDVWDNSEVKVTDGSIEDVFVSARSGIVLEVVRVTDR</sequence>
<organism evidence="2">
    <name type="scientific">marine sediment metagenome</name>
    <dbReference type="NCBI Taxonomy" id="412755"/>
    <lineage>
        <taxon>unclassified sequences</taxon>
        <taxon>metagenomes</taxon>
        <taxon>ecological metagenomes</taxon>
    </lineage>
</organism>
<feature type="domain" description="Maltogenic amylase-like C-terminal" evidence="1">
    <location>
        <begin position="24"/>
        <end position="80"/>
    </location>
</feature>
<reference evidence="2" key="1">
    <citation type="journal article" date="2014" name="Front. Microbiol.">
        <title>High frequency of phylogenetically diverse reductive dehalogenase-homologous genes in deep subseafloor sedimentary metagenomes.</title>
        <authorList>
            <person name="Kawai M."/>
            <person name="Futagami T."/>
            <person name="Toyoda A."/>
            <person name="Takaki Y."/>
            <person name="Nishi S."/>
            <person name="Hori S."/>
            <person name="Arai W."/>
            <person name="Tsubouchi T."/>
            <person name="Morono Y."/>
            <person name="Uchiyama I."/>
            <person name="Ito T."/>
            <person name="Fujiyama A."/>
            <person name="Inagaki F."/>
            <person name="Takami H."/>
        </authorList>
    </citation>
    <scope>NUCLEOTIDE SEQUENCE</scope>
    <source>
        <strain evidence="2">Expedition CK06-06</strain>
    </source>
</reference>
<gene>
    <name evidence="2" type="ORF">S03H2_02882</name>
</gene>
<dbReference type="EMBL" id="BARU01001012">
    <property type="protein sequence ID" value="GAH27975.1"/>
    <property type="molecule type" value="Genomic_DNA"/>
</dbReference>
<proteinExistence type="predicted"/>